<feature type="compositionally biased region" description="Polar residues" evidence="2">
    <location>
        <begin position="318"/>
        <end position="332"/>
    </location>
</feature>
<feature type="region of interest" description="Disordered" evidence="2">
    <location>
        <begin position="298"/>
        <end position="333"/>
    </location>
</feature>
<dbReference type="AlphaFoldDB" id="A0A5J9SMY5"/>
<organism evidence="3 4">
    <name type="scientific">Eragrostis curvula</name>
    <name type="common">weeping love grass</name>
    <dbReference type="NCBI Taxonomy" id="38414"/>
    <lineage>
        <taxon>Eukaryota</taxon>
        <taxon>Viridiplantae</taxon>
        <taxon>Streptophyta</taxon>
        <taxon>Embryophyta</taxon>
        <taxon>Tracheophyta</taxon>
        <taxon>Spermatophyta</taxon>
        <taxon>Magnoliopsida</taxon>
        <taxon>Liliopsida</taxon>
        <taxon>Poales</taxon>
        <taxon>Poaceae</taxon>
        <taxon>PACMAD clade</taxon>
        <taxon>Chloridoideae</taxon>
        <taxon>Eragrostideae</taxon>
        <taxon>Eragrostidinae</taxon>
        <taxon>Eragrostis</taxon>
    </lineage>
</organism>
<protein>
    <submittedName>
        <fullName evidence="3">Uncharacterized protein</fullName>
    </submittedName>
</protein>
<evidence type="ECO:0000256" key="2">
    <source>
        <dbReference type="SAM" id="MobiDB-lite"/>
    </source>
</evidence>
<feature type="compositionally biased region" description="Basic residues" evidence="2">
    <location>
        <begin position="94"/>
        <end position="103"/>
    </location>
</feature>
<feature type="region of interest" description="Disordered" evidence="2">
    <location>
        <begin position="1"/>
        <end position="38"/>
    </location>
</feature>
<dbReference type="EMBL" id="RWGY01000597">
    <property type="protein sequence ID" value="TVU00382.1"/>
    <property type="molecule type" value="Genomic_DNA"/>
</dbReference>
<name>A0A5J9SMY5_9POAL</name>
<evidence type="ECO:0000313" key="3">
    <source>
        <dbReference type="EMBL" id="TVU00382.1"/>
    </source>
</evidence>
<feature type="compositionally biased region" description="Acidic residues" evidence="2">
    <location>
        <begin position="166"/>
        <end position="184"/>
    </location>
</feature>
<keyword evidence="1" id="KW-0175">Coiled coil</keyword>
<keyword evidence="4" id="KW-1185">Reference proteome</keyword>
<reference evidence="3 4" key="1">
    <citation type="journal article" date="2019" name="Sci. Rep.">
        <title>A high-quality genome of Eragrostis curvula grass provides insights into Poaceae evolution and supports new strategies to enhance forage quality.</title>
        <authorList>
            <person name="Carballo J."/>
            <person name="Santos B.A.C.M."/>
            <person name="Zappacosta D."/>
            <person name="Garbus I."/>
            <person name="Selva J.P."/>
            <person name="Gallo C.A."/>
            <person name="Diaz A."/>
            <person name="Albertini E."/>
            <person name="Caccamo M."/>
            <person name="Echenique V."/>
        </authorList>
    </citation>
    <scope>NUCLEOTIDE SEQUENCE [LARGE SCALE GENOMIC DNA]</scope>
    <source>
        <strain evidence="4">cv. Victoria</strain>
        <tissue evidence="3">Leaf</tissue>
    </source>
</reference>
<evidence type="ECO:0000256" key="1">
    <source>
        <dbReference type="SAM" id="Coils"/>
    </source>
</evidence>
<comment type="caution">
    <text evidence="3">The sequence shown here is derived from an EMBL/GenBank/DDBJ whole genome shotgun (WGS) entry which is preliminary data.</text>
</comment>
<dbReference type="Proteomes" id="UP000324897">
    <property type="component" value="Unassembled WGS sequence"/>
</dbReference>
<dbReference type="Gramene" id="TVU00382">
    <property type="protein sequence ID" value="TVU00382"/>
    <property type="gene ID" value="EJB05_54203"/>
</dbReference>
<proteinExistence type="predicted"/>
<feature type="region of interest" description="Disordered" evidence="2">
    <location>
        <begin position="56"/>
        <end position="286"/>
    </location>
</feature>
<feature type="compositionally biased region" description="Low complexity" evidence="2">
    <location>
        <begin position="104"/>
        <end position="113"/>
    </location>
</feature>
<evidence type="ECO:0000313" key="4">
    <source>
        <dbReference type="Proteomes" id="UP000324897"/>
    </source>
</evidence>
<feature type="compositionally biased region" description="Polar residues" evidence="2">
    <location>
        <begin position="263"/>
        <end position="276"/>
    </location>
</feature>
<sequence>MEDPVVPQPNAGEGAPTPSPPAGPPPRKKLKKDVRKPSAKLVAAGVVVCDSRRATILVSPPSAPSGSPSRRATRQTTREVITIEDNDSPEVAKKKNPLVKKTRASSSSTAPRPRSFEDRLNIVVSNLRPVADISSIERVPESNPSAATEPVIPSSSEAIREKVLEPEEGAVEDLGDGLGDDDSEDRPPTPPSKVINPAGIEATSPKTSPEEPEERDTTAVADDDLVEPKGATETEGSVPLPDSSVLAGNSPKGEKRGEEGENSQKSTEEPSLNQELPQPMEVDHRVLDETHRKEAVVASAEAGLIPPVTLPEPGTQDAGGSSSRIDNSSTLQKPLCDLDEDIRKQRQSESTNQTKFHYHYGGLLVSFQEMEKNLAAKEKMLQDLRPHRDRQVTMEEQIAALQAESREKDALIQKLQSAAGSSGDHERLKSKIRTLEDSVPKLPECWLREMNSSRIAKPSSRTKLSRKKTQLKEKEQLIAGLELALKNKGDELSASIMEKSVLLREHKKLELSAAEAIHFAFPSVKLKDEKSSAELLEMMPAALKDHCQFIAKMCSSTLLAKVKSHYPGLEESRLLTGYACERPEALALVEEVKATAAAMVADLNLDP</sequence>
<gene>
    <name evidence="3" type="ORF">EJB05_54203</name>
</gene>
<accession>A0A5J9SMY5</accession>
<feature type="coiled-coil region" evidence="1">
    <location>
        <begin position="464"/>
        <end position="491"/>
    </location>
</feature>
<feature type="compositionally biased region" description="Basic residues" evidence="2">
    <location>
        <begin position="26"/>
        <end position="38"/>
    </location>
</feature>
<feature type="non-terminal residue" evidence="3">
    <location>
        <position position="1"/>
    </location>
</feature>